<dbReference type="GO" id="GO:0006955">
    <property type="term" value="P:immune response"/>
    <property type="evidence" value="ECO:0007669"/>
    <property type="project" value="TreeGrafter"/>
</dbReference>
<keyword evidence="3" id="KW-0472">Membrane</keyword>
<dbReference type="InterPro" id="IPR003597">
    <property type="entry name" value="Ig_C1-set"/>
</dbReference>
<dbReference type="GeneTree" id="ENSGT01120000271828"/>
<feature type="domain" description="Ig-like" evidence="5">
    <location>
        <begin position="201"/>
        <end position="286"/>
    </location>
</feature>
<sequence length="378" mass="42308">MKGIILLVLGIGLLHTASAVTHSLKYFFTASSEVPNFPEFVVVGMVDGVQMVHYDSNSQRAVPKQDWVNKAADPQYWERNTGNCKGNQQTFKANIDIAKQRFNQSGGVHTFQWMYGCELGDDGITRGDCQYGYDGADFLSLDKSTLTWTAANQKAVITKLKLDATGAVANNYKNYLENTCIEWLKKYVNFGKDTLERKVRPSVSLLQKTPSSPVTCHATGFYPSGVMVFWQKDGQEQHGDVEHGEILQNDDGTFQKSTHLTVTPEEWKNNKYQCVVQLAGIEDDITKVLIESEIQTNFGKTNRGSNDPNTIGLIIGGVIALLVIIAVVGVVIWKKKNKKGFVPASSKYLPSCLLFSILKRSLIFLYIYFRVWLCLFFV</sequence>
<feature type="chain" id="PRO_5044276300" description="Ig-like domain-containing protein" evidence="4">
    <location>
        <begin position="20"/>
        <end position="378"/>
    </location>
</feature>
<evidence type="ECO:0000313" key="7">
    <source>
        <dbReference type="Proteomes" id="UP000694402"/>
    </source>
</evidence>
<dbReference type="InterPro" id="IPR037055">
    <property type="entry name" value="MHC_I-like_Ag-recog_sf"/>
</dbReference>
<dbReference type="InterPro" id="IPR011162">
    <property type="entry name" value="MHC_I/II-like_Ag-recog"/>
</dbReference>
<organism evidence="6 7">
    <name type="scientific">Oncorhynchus tshawytscha</name>
    <name type="common">Chinook salmon</name>
    <name type="synonym">Salmo tshawytscha</name>
    <dbReference type="NCBI Taxonomy" id="74940"/>
    <lineage>
        <taxon>Eukaryota</taxon>
        <taxon>Metazoa</taxon>
        <taxon>Chordata</taxon>
        <taxon>Craniata</taxon>
        <taxon>Vertebrata</taxon>
        <taxon>Euteleostomi</taxon>
        <taxon>Actinopterygii</taxon>
        <taxon>Neopterygii</taxon>
        <taxon>Teleostei</taxon>
        <taxon>Protacanthopterygii</taxon>
        <taxon>Salmoniformes</taxon>
        <taxon>Salmonidae</taxon>
        <taxon>Salmoninae</taxon>
        <taxon>Oncorhynchus</taxon>
    </lineage>
</organism>
<reference evidence="6" key="2">
    <citation type="submission" date="2025-08" db="UniProtKB">
        <authorList>
            <consortium name="Ensembl"/>
        </authorList>
    </citation>
    <scope>IDENTIFICATION</scope>
</reference>
<dbReference type="Proteomes" id="UP000694402">
    <property type="component" value="Unassembled WGS sequence"/>
</dbReference>
<dbReference type="InterPro" id="IPR036179">
    <property type="entry name" value="Ig-like_dom_sf"/>
</dbReference>
<evidence type="ECO:0000259" key="5">
    <source>
        <dbReference type="PROSITE" id="PS50835"/>
    </source>
</evidence>
<dbReference type="SUPFAM" id="SSF54452">
    <property type="entry name" value="MHC antigen-recognition domain"/>
    <property type="match status" value="1"/>
</dbReference>
<feature type="signal peptide" evidence="4">
    <location>
        <begin position="1"/>
        <end position="19"/>
    </location>
</feature>
<reference evidence="7" key="1">
    <citation type="journal article" date="2018" name="PLoS ONE">
        <title>Chinook salmon (Oncorhynchus tshawytscha) genome and transcriptome.</title>
        <authorList>
            <person name="Christensen K.A."/>
            <person name="Leong J.S."/>
            <person name="Sakhrani D."/>
            <person name="Biagi C.A."/>
            <person name="Minkley D.R."/>
            <person name="Withler R.E."/>
            <person name="Rondeau E.B."/>
            <person name="Koop B.F."/>
            <person name="Devlin R.H."/>
        </authorList>
    </citation>
    <scope>NUCLEOTIDE SEQUENCE [LARGE SCALE GENOMIC DNA]</scope>
</reference>
<evidence type="ECO:0000256" key="4">
    <source>
        <dbReference type="SAM" id="SignalP"/>
    </source>
</evidence>
<dbReference type="FunFam" id="3.30.500.10:FF:000001">
    <property type="entry name" value="H-2 class I histocompatibility antigen, alpha chain"/>
    <property type="match status" value="1"/>
</dbReference>
<dbReference type="Ensembl" id="ENSOTST00005169433.1">
    <property type="protein sequence ID" value="ENSOTSP00005152738.1"/>
    <property type="gene ID" value="ENSOTSG00005038500.2"/>
</dbReference>
<evidence type="ECO:0000313" key="6">
    <source>
        <dbReference type="Ensembl" id="ENSOTSP00005152738.1"/>
    </source>
</evidence>
<dbReference type="PRINTS" id="PR01638">
    <property type="entry name" value="MHCCLASSI"/>
</dbReference>
<dbReference type="InterPro" id="IPR001039">
    <property type="entry name" value="MHC_I_a_a1/a2"/>
</dbReference>
<dbReference type="Gene3D" id="2.60.40.10">
    <property type="entry name" value="Immunoglobulins"/>
    <property type="match status" value="1"/>
</dbReference>
<feature type="transmembrane region" description="Helical" evidence="3">
    <location>
        <begin position="353"/>
        <end position="373"/>
    </location>
</feature>
<feature type="transmembrane region" description="Helical" evidence="3">
    <location>
        <begin position="311"/>
        <end position="333"/>
    </location>
</feature>
<keyword evidence="7" id="KW-1185">Reference proteome</keyword>
<keyword evidence="3" id="KW-1133">Transmembrane helix</keyword>
<dbReference type="PANTHER" id="PTHR16675">
    <property type="entry name" value="MHC CLASS I-RELATED"/>
    <property type="match status" value="1"/>
</dbReference>
<name>A0AAZ3SI70_ONCTS</name>
<dbReference type="Pfam" id="PF00129">
    <property type="entry name" value="MHC_I"/>
    <property type="match status" value="1"/>
</dbReference>
<dbReference type="Pfam" id="PF07654">
    <property type="entry name" value="C1-set"/>
    <property type="match status" value="1"/>
</dbReference>
<dbReference type="SUPFAM" id="SSF48726">
    <property type="entry name" value="Immunoglobulin"/>
    <property type="match status" value="1"/>
</dbReference>
<gene>
    <name evidence="6" type="primary">LOC112264791</name>
</gene>
<comment type="similarity">
    <text evidence="2">Belongs to the MHC class I family.</text>
</comment>
<dbReference type="AlphaFoldDB" id="A0AAZ3SI70"/>
<protein>
    <recommendedName>
        <fullName evidence="5">Ig-like domain-containing protein</fullName>
    </recommendedName>
</protein>
<dbReference type="GO" id="GO:0009897">
    <property type="term" value="C:external side of plasma membrane"/>
    <property type="evidence" value="ECO:0007669"/>
    <property type="project" value="TreeGrafter"/>
</dbReference>
<dbReference type="GO" id="GO:0005615">
    <property type="term" value="C:extracellular space"/>
    <property type="evidence" value="ECO:0007669"/>
    <property type="project" value="TreeGrafter"/>
</dbReference>
<accession>A0AAZ3SI70</accession>
<dbReference type="PANTHER" id="PTHR16675:SF237">
    <property type="entry name" value="MHC CLASS I ANTIGEN TRANSCRIPT VARIANT 1-RELATED"/>
    <property type="match status" value="1"/>
</dbReference>
<dbReference type="SMART" id="SM00407">
    <property type="entry name" value="IGc1"/>
    <property type="match status" value="1"/>
</dbReference>
<dbReference type="InterPro" id="IPR011161">
    <property type="entry name" value="MHC_I-like_Ag-recog"/>
</dbReference>
<dbReference type="InterPro" id="IPR013783">
    <property type="entry name" value="Ig-like_fold"/>
</dbReference>
<evidence type="ECO:0000256" key="1">
    <source>
        <dbReference type="ARBA" id="ARBA00023180"/>
    </source>
</evidence>
<keyword evidence="1" id="KW-0325">Glycoprotein</keyword>
<dbReference type="InterPro" id="IPR007110">
    <property type="entry name" value="Ig-like_dom"/>
</dbReference>
<keyword evidence="3" id="KW-0812">Transmembrane</keyword>
<keyword evidence="4" id="KW-0732">Signal</keyword>
<dbReference type="CDD" id="cd07698">
    <property type="entry name" value="IgC1_MHC_I_alpha3"/>
    <property type="match status" value="1"/>
</dbReference>
<dbReference type="Gene3D" id="3.30.500.10">
    <property type="entry name" value="MHC class I-like antigen recognition-like"/>
    <property type="match status" value="1"/>
</dbReference>
<reference evidence="6" key="3">
    <citation type="submission" date="2025-09" db="UniProtKB">
        <authorList>
            <consortium name="Ensembl"/>
        </authorList>
    </citation>
    <scope>IDENTIFICATION</scope>
</reference>
<evidence type="ECO:0000256" key="3">
    <source>
        <dbReference type="SAM" id="Phobius"/>
    </source>
</evidence>
<proteinExistence type="inferred from homology"/>
<dbReference type="PROSITE" id="PS50835">
    <property type="entry name" value="IG_LIKE"/>
    <property type="match status" value="1"/>
</dbReference>
<dbReference type="InterPro" id="IPR050208">
    <property type="entry name" value="MHC_class-I_related"/>
</dbReference>
<evidence type="ECO:0000256" key="2">
    <source>
        <dbReference type="RuleBase" id="RU004439"/>
    </source>
</evidence>